<reference evidence="2" key="1">
    <citation type="submission" date="2020-09" db="EMBL/GenBank/DDBJ databases">
        <title>Genome-Enabled Discovery of Anthraquinone Biosynthesis in Senna tora.</title>
        <authorList>
            <person name="Kang S.-H."/>
            <person name="Pandey R.P."/>
            <person name="Lee C.-M."/>
            <person name="Sim J.-S."/>
            <person name="Jeong J.-T."/>
            <person name="Choi B.-S."/>
            <person name="Jung M."/>
            <person name="Ginzburg D."/>
            <person name="Zhao K."/>
            <person name="Won S.Y."/>
            <person name="Oh T.-J."/>
            <person name="Yu Y."/>
            <person name="Kim N.-H."/>
            <person name="Lee O.R."/>
            <person name="Lee T.-H."/>
            <person name="Bashyal P."/>
            <person name="Kim T.-S."/>
            <person name="Lee W.-H."/>
            <person name="Kawkins C."/>
            <person name="Kim C.-K."/>
            <person name="Kim J.S."/>
            <person name="Ahn B.O."/>
            <person name="Rhee S.Y."/>
            <person name="Sohng J.K."/>
        </authorList>
    </citation>
    <scope>NUCLEOTIDE SEQUENCE</scope>
    <source>
        <tissue evidence="2">Leaf</tissue>
    </source>
</reference>
<evidence type="ECO:0000256" key="1">
    <source>
        <dbReference type="SAM" id="MobiDB-lite"/>
    </source>
</evidence>
<proteinExistence type="predicted"/>
<evidence type="ECO:0000313" key="3">
    <source>
        <dbReference type="Proteomes" id="UP000634136"/>
    </source>
</evidence>
<dbReference type="EMBL" id="JAAIUW010000005">
    <property type="protein sequence ID" value="KAF7833238.1"/>
    <property type="molecule type" value="Genomic_DNA"/>
</dbReference>
<sequence length="86" mass="9478">MDKASVQPEPDSAVETQERRSKRRMDNPAVQPEPNSAFGAQDCAFRAQDSDKDNFAVPTGPSSSKVGRILDAILIIYLFNLYGYAL</sequence>
<gene>
    <name evidence="2" type="ORF">G2W53_015571</name>
</gene>
<accession>A0A834WVQ5</accession>
<feature type="region of interest" description="Disordered" evidence="1">
    <location>
        <begin position="1"/>
        <end position="37"/>
    </location>
</feature>
<dbReference type="AlphaFoldDB" id="A0A834WVQ5"/>
<comment type="caution">
    <text evidence="2">The sequence shown here is derived from an EMBL/GenBank/DDBJ whole genome shotgun (WGS) entry which is preliminary data.</text>
</comment>
<keyword evidence="3" id="KW-1185">Reference proteome</keyword>
<protein>
    <submittedName>
        <fullName evidence="2">Uncharacterized protein</fullName>
    </submittedName>
</protein>
<evidence type="ECO:0000313" key="2">
    <source>
        <dbReference type="EMBL" id="KAF7833238.1"/>
    </source>
</evidence>
<name>A0A834WVQ5_9FABA</name>
<organism evidence="2 3">
    <name type="scientific">Senna tora</name>
    <dbReference type="NCBI Taxonomy" id="362788"/>
    <lineage>
        <taxon>Eukaryota</taxon>
        <taxon>Viridiplantae</taxon>
        <taxon>Streptophyta</taxon>
        <taxon>Embryophyta</taxon>
        <taxon>Tracheophyta</taxon>
        <taxon>Spermatophyta</taxon>
        <taxon>Magnoliopsida</taxon>
        <taxon>eudicotyledons</taxon>
        <taxon>Gunneridae</taxon>
        <taxon>Pentapetalae</taxon>
        <taxon>rosids</taxon>
        <taxon>fabids</taxon>
        <taxon>Fabales</taxon>
        <taxon>Fabaceae</taxon>
        <taxon>Caesalpinioideae</taxon>
        <taxon>Cassia clade</taxon>
        <taxon>Senna</taxon>
    </lineage>
</organism>
<dbReference type="Proteomes" id="UP000634136">
    <property type="component" value="Unassembled WGS sequence"/>
</dbReference>